<evidence type="ECO:0000256" key="2">
    <source>
        <dbReference type="ARBA" id="ARBA00022723"/>
    </source>
</evidence>
<dbReference type="Gene3D" id="3.10.110.10">
    <property type="entry name" value="Ubiquitin Conjugating Enzyme"/>
    <property type="match status" value="1"/>
</dbReference>
<dbReference type="AlphaFoldDB" id="A0A015LSC1"/>
<dbReference type="GO" id="GO:0008270">
    <property type="term" value="F:zinc ion binding"/>
    <property type="evidence" value="ECO:0007669"/>
    <property type="project" value="UniProtKB-KW"/>
</dbReference>
<keyword evidence="5" id="KW-0539">Nucleus</keyword>
<comment type="subcellular location">
    <subcellularLocation>
        <location evidence="1">Nucleus</location>
    </subcellularLocation>
</comment>
<dbReference type="InterPro" id="IPR016135">
    <property type="entry name" value="UBQ-conjugating_enzyme/RWD"/>
</dbReference>
<keyword evidence="9" id="KW-1185">Reference proteome</keyword>
<dbReference type="EMBL" id="JEMT01027330">
    <property type="protein sequence ID" value="EXX57588.1"/>
    <property type="molecule type" value="Genomic_DNA"/>
</dbReference>
<name>A0A015LSC1_RHIIW</name>
<dbReference type="HOGENOM" id="CLU_009123_12_2_1"/>
<dbReference type="PROSITE" id="PS50127">
    <property type="entry name" value="UBC_2"/>
    <property type="match status" value="1"/>
</dbReference>
<feature type="chain" id="PRO_5001476664" evidence="6">
    <location>
        <begin position="26"/>
        <end position="615"/>
    </location>
</feature>
<dbReference type="STRING" id="1432141.A0A015LSC1"/>
<protein>
    <submittedName>
        <fullName evidence="8">E2 ubiquitin-conjugating protein UBC5</fullName>
    </submittedName>
</protein>
<proteinExistence type="predicted"/>
<organism evidence="8 9">
    <name type="scientific">Rhizophagus irregularis (strain DAOM 197198w)</name>
    <name type="common">Glomus intraradices</name>
    <dbReference type="NCBI Taxonomy" id="1432141"/>
    <lineage>
        <taxon>Eukaryota</taxon>
        <taxon>Fungi</taxon>
        <taxon>Fungi incertae sedis</taxon>
        <taxon>Mucoromycota</taxon>
        <taxon>Glomeromycotina</taxon>
        <taxon>Glomeromycetes</taxon>
        <taxon>Glomerales</taxon>
        <taxon>Glomeraceae</taxon>
        <taxon>Rhizophagus</taxon>
    </lineage>
</organism>
<keyword evidence="6" id="KW-0732">Signal</keyword>
<dbReference type="GO" id="GO:0046983">
    <property type="term" value="F:protein dimerization activity"/>
    <property type="evidence" value="ECO:0007669"/>
    <property type="project" value="InterPro"/>
</dbReference>
<dbReference type="SUPFAM" id="SSF54495">
    <property type="entry name" value="UBC-like"/>
    <property type="match status" value="1"/>
</dbReference>
<dbReference type="InterPro" id="IPR012337">
    <property type="entry name" value="RNaseH-like_sf"/>
</dbReference>
<dbReference type="GO" id="GO:0005634">
    <property type="term" value="C:nucleus"/>
    <property type="evidence" value="ECO:0007669"/>
    <property type="project" value="UniProtKB-SubCell"/>
</dbReference>
<comment type="caution">
    <text evidence="8">The sequence shown here is derived from an EMBL/GenBank/DDBJ whole genome shotgun (WGS) entry which is preliminary data.</text>
</comment>
<evidence type="ECO:0000256" key="6">
    <source>
        <dbReference type="SAM" id="SignalP"/>
    </source>
</evidence>
<dbReference type="PANTHER" id="PTHR46481:SF10">
    <property type="entry name" value="ZINC FINGER BED DOMAIN-CONTAINING PROTEIN 39"/>
    <property type="match status" value="1"/>
</dbReference>
<evidence type="ECO:0000256" key="4">
    <source>
        <dbReference type="ARBA" id="ARBA00022833"/>
    </source>
</evidence>
<feature type="domain" description="UBC core" evidence="7">
    <location>
        <begin position="1"/>
        <end position="61"/>
    </location>
</feature>
<reference evidence="8 9" key="1">
    <citation type="submission" date="2014-02" db="EMBL/GenBank/DDBJ databases">
        <title>Single nucleus genome sequencing reveals high similarity among nuclei of an endomycorrhizal fungus.</title>
        <authorList>
            <person name="Lin K."/>
            <person name="Geurts R."/>
            <person name="Zhang Z."/>
            <person name="Limpens E."/>
            <person name="Saunders D.G."/>
            <person name="Mu D."/>
            <person name="Pang E."/>
            <person name="Cao H."/>
            <person name="Cha H."/>
            <person name="Lin T."/>
            <person name="Zhou Q."/>
            <person name="Shang Y."/>
            <person name="Li Y."/>
            <person name="Ivanov S."/>
            <person name="Sharma T."/>
            <person name="Velzen R.V."/>
            <person name="Ruijter N.D."/>
            <person name="Aanen D.K."/>
            <person name="Win J."/>
            <person name="Kamoun S."/>
            <person name="Bisseling T."/>
            <person name="Huang S."/>
        </authorList>
    </citation>
    <scope>NUCLEOTIDE SEQUENCE [LARGE SCALE GENOMIC DNA]</scope>
    <source>
        <strain evidence="9">DAOM197198w</strain>
    </source>
</reference>
<keyword evidence="4" id="KW-0862">Zinc</keyword>
<accession>A0A015LSC1</accession>
<evidence type="ECO:0000259" key="7">
    <source>
        <dbReference type="PROSITE" id="PS50127"/>
    </source>
</evidence>
<dbReference type="PANTHER" id="PTHR46481">
    <property type="entry name" value="ZINC FINGER BED DOMAIN-CONTAINING PROTEIN 4"/>
    <property type="match status" value="1"/>
</dbReference>
<evidence type="ECO:0000256" key="3">
    <source>
        <dbReference type="ARBA" id="ARBA00022771"/>
    </source>
</evidence>
<evidence type="ECO:0000256" key="1">
    <source>
        <dbReference type="ARBA" id="ARBA00004123"/>
    </source>
</evidence>
<evidence type="ECO:0000313" key="8">
    <source>
        <dbReference type="EMBL" id="EXX57588.1"/>
    </source>
</evidence>
<keyword evidence="2" id="KW-0479">Metal-binding</keyword>
<dbReference type="Pfam" id="PF00179">
    <property type="entry name" value="UQ_con"/>
    <property type="match status" value="1"/>
</dbReference>
<dbReference type="Proteomes" id="UP000022910">
    <property type="component" value="Unassembled WGS sequence"/>
</dbReference>
<evidence type="ECO:0000256" key="5">
    <source>
        <dbReference type="ARBA" id="ARBA00023242"/>
    </source>
</evidence>
<gene>
    <name evidence="8" type="ORF">RirG_205900</name>
</gene>
<dbReference type="OrthoDB" id="2457743at2759"/>
<feature type="signal peptide" evidence="6">
    <location>
        <begin position="1"/>
        <end position="25"/>
    </location>
</feature>
<dbReference type="InterPro" id="IPR008906">
    <property type="entry name" value="HATC_C_dom"/>
</dbReference>
<dbReference type="Pfam" id="PF05699">
    <property type="entry name" value="Dimer_Tnp_hAT"/>
    <property type="match status" value="1"/>
</dbReference>
<dbReference type="SUPFAM" id="SSF53098">
    <property type="entry name" value="Ribonuclease H-like"/>
    <property type="match status" value="1"/>
</dbReference>
<keyword evidence="3" id="KW-0863">Zinc-finger</keyword>
<dbReference type="InterPro" id="IPR000608">
    <property type="entry name" value="UBC"/>
</dbReference>
<evidence type="ECO:0000313" key="9">
    <source>
        <dbReference type="Proteomes" id="UP000022910"/>
    </source>
</evidence>
<sequence length="615" mass="72626">MTIFKNWSPALTISKVLLSICSLLTDPNPDYPHECEIAHVYKTDRTRYEANCRAWTREYAMVSAGPWHLEYYKEEIKDINGRRCNVMICKLEDSGNTPCGKSYAISHGQAIIHLMNCHDIYVNKYGKRKIFDKQQILDANRHSEIEQEELWKILTELIIEDSQFINVIAREKFRQFTHKLNPDFIMPCQESVIHASYMSSFLQLQQFIKNEATSISLAVDIWTAKNRHDYLGINCSFLDQKFELHEITLDIADITYFETRYTSEHILDALDDVLSRWKIRDLIFTITTINRSDIKKAILDMEKTNWLGCIEHTIHLIIRKNFSKLLYTIMDFPTYWDYSSSDTEEYEKIRLTQDEQNLIRDLKSILCPFLEIAKLLRKGNHYTYSLINPALLEIKNKFYLENVNTVEINFEDKELNFNTRIQIDEPVNCAGLIDKINHTLSAAIDHYWKVLSDPELILYSLLDPRIKRLSFVSTSKRYAVEDLLRKKYREMKSTMETENDIDRNRQSQRITSSILANLKKPSSPVYSDEVTEYLLLEEIDLESNPFMWWKERKENFPILYSFAMKYLSVYTTSTVNEKLFSDANNLIDKENSHLFKYKMFLKQYNKNLESINSRS</sequence>
<dbReference type="InterPro" id="IPR052035">
    <property type="entry name" value="ZnF_BED_domain_contain"/>
</dbReference>